<feature type="transmembrane region" description="Helical" evidence="6">
    <location>
        <begin position="462"/>
        <end position="486"/>
    </location>
</feature>
<evidence type="ECO:0000256" key="1">
    <source>
        <dbReference type="ARBA" id="ARBA00004651"/>
    </source>
</evidence>
<dbReference type="EMBL" id="CP136865">
    <property type="protein sequence ID" value="WOJ96774.1"/>
    <property type="molecule type" value="Genomic_DNA"/>
</dbReference>
<keyword evidence="8" id="KW-1185">Reference proteome</keyword>
<evidence type="ECO:0000256" key="4">
    <source>
        <dbReference type="ARBA" id="ARBA00022989"/>
    </source>
</evidence>
<accession>A0ABZ0IB96</accession>
<feature type="transmembrane region" description="Helical" evidence="6">
    <location>
        <begin position="12"/>
        <end position="32"/>
    </location>
</feature>
<keyword evidence="3 6" id="KW-0812">Transmembrane</keyword>
<proteinExistence type="predicted"/>
<feature type="transmembrane region" description="Helical" evidence="6">
    <location>
        <begin position="80"/>
        <end position="101"/>
    </location>
</feature>
<evidence type="ECO:0000256" key="6">
    <source>
        <dbReference type="SAM" id="Phobius"/>
    </source>
</evidence>
<keyword evidence="4 6" id="KW-1133">Transmembrane helix</keyword>
<feature type="transmembrane region" description="Helical" evidence="6">
    <location>
        <begin position="121"/>
        <end position="139"/>
    </location>
</feature>
<name>A0ABZ0IB96_9GAMM</name>
<evidence type="ECO:0000313" key="7">
    <source>
        <dbReference type="EMBL" id="WOJ96774.1"/>
    </source>
</evidence>
<feature type="transmembrane region" description="Helical" evidence="6">
    <location>
        <begin position="302"/>
        <end position="323"/>
    </location>
</feature>
<dbReference type="PANTHER" id="PTHR30250">
    <property type="entry name" value="PST FAMILY PREDICTED COLANIC ACID TRANSPORTER"/>
    <property type="match status" value="1"/>
</dbReference>
<evidence type="ECO:0000256" key="2">
    <source>
        <dbReference type="ARBA" id="ARBA00022475"/>
    </source>
</evidence>
<gene>
    <name evidence="7" type="ORF">R0137_16235</name>
</gene>
<feature type="transmembrane region" description="Helical" evidence="6">
    <location>
        <begin position="371"/>
        <end position="395"/>
    </location>
</feature>
<feature type="transmembrane region" description="Helical" evidence="6">
    <location>
        <begin position="345"/>
        <end position="364"/>
    </location>
</feature>
<dbReference type="RefSeq" id="WP_407327465.1">
    <property type="nucleotide sequence ID" value="NZ_CP136865.1"/>
</dbReference>
<dbReference type="PANTHER" id="PTHR30250:SF26">
    <property type="entry name" value="PSMA PROTEIN"/>
    <property type="match status" value="1"/>
</dbReference>
<organism evidence="7 8">
    <name type="scientific">Congregibacter brevis</name>
    <dbReference type="NCBI Taxonomy" id="3081201"/>
    <lineage>
        <taxon>Bacteria</taxon>
        <taxon>Pseudomonadati</taxon>
        <taxon>Pseudomonadota</taxon>
        <taxon>Gammaproteobacteria</taxon>
        <taxon>Cellvibrionales</taxon>
        <taxon>Halieaceae</taxon>
        <taxon>Congregibacter</taxon>
    </lineage>
</organism>
<feature type="transmembrane region" description="Helical" evidence="6">
    <location>
        <begin position="401"/>
        <end position="420"/>
    </location>
</feature>
<protein>
    <submittedName>
        <fullName evidence="7">Oligosaccharide flippase family protein</fullName>
    </submittedName>
</protein>
<evidence type="ECO:0000313" key="8">
    <source>
        <dbReference type="Proteomes" id="UP001626549"/>
    </source>
</evidence>
<dbReference type="InterPro" id="IPR050833">
    <property type="entry name" value="Poly_Biosynth_Transport"/>
</dbReference>
<keyword evidence="2" id="KW-1003">Cell membrane</keyword>
<dbReference type="Proteomes" id="UP001626549">
    <property type="component" value="Chromosome"/>
</dbReference>
<sequence>MWKLSIDAASALIAQLSGALGLLIATPIFLNFLGKEAYGLIGVLATVQSLIVLLDLGVATSLMRATSSFKEKGDTARFHAIFRLVLLFAAAGFCAILIAGFGGANAVATIWLSVEDLPSTTVQTCLVAIFVQLGFRWIIGFLRANALGMEWVVTASAVQVLGNVLRYGLGAALLVWPGLSLSTFFWFQASCSVVELLCILFVVRKNLPHPLFARVEVRNLKSELYLTGTLSAALVLWSVASQADRVILSNMLPLGEFGEFMLGITIASGVLILAGPFGGVLIPRFTSLSEANESEALHTTFLAALTAASVFAGAVAVTLGFFMEDVFYIWLDAGPKQYADVITTASWYSLGNLALVLGSVPYYLQVAKGNLHYHLIGAAFSTAGLLISLPVLIHFRGIEGAGMAWMLVNTSALCWSLWVAKRLLPSLQHRDWLRAVILPISGILVTTFTFKHVITLPQDRIGALITLLTAGLAIVITGIISSPLLARFFRETFFRGS</sequence>
<feature type="transmembrane region" description="Helical" evidence="6">
    <location>
        <begin position="432"/>
        <end position="450"/>
    </location>
</feature>
<feature type="transmembrane region" description="Helical" evidence="6">
    <location>
        <begin position="224"/>
        <end position="240"/>
    </location>
</feature>
<comment type="subcellular location">
    <subcellularLocation>
        <location evidence="1">Cell membrane</location>
        <topology evidence="1">Multi-pass membrane protein</topology>
    </subcellularLocation>
</comment>
<evidence type="ECO:0000256" key="5">
    <source>
        <dbReference type="ARBA" id="ARBA00023136"/>
    </source>
</evidence>
<feature type="transmembrane region" description="Helical" evidence="6">
    <location>
        <begin position="151"/>
        <end position="179"/>
    </location>
</feature>
<keyword evidence="5 6" id="KW-0472">Membrane</keyword>
<feature type="transmembrane region" description="Helical" evidence="6">
    <location>
        <begin position="185"/>
        <end position="203"/>
    </location>
</feature>
<feature type="transmembrane region" description="Helical" evidence="6">
    <location>
        <begin position="260"/>
        <end position="282"/>
    </location>
</feature>
<feature type="transmembrane region" description="Helical" evidence="6">
    <location>
        <begin position="38"/>
        <end position="59"/>
    </location>
</feature>
<evidence type="ECO:0000256" key="3">
    <source>
        <dbReference type="ARBA" id="ARBA00022692"/>
    </source>
</evidence>
<reference evidence="7 8" key="1">
    <citation type="submission" date="2023-10" db="EMBL/GenBank/DDBJ databases">
        <title>Two novel species belonging to the OM43/NOR5 clade.</title>
        <authorList>
            <person name="Park M."/>
        </authorList>
    </citation>
    <scope>NUCLEOTIDE SEQUENCE [LARGE SCALE GENOMIC DNA]</scope>
    <source>
        <strain evidence="7 8">IMCC45268</strain>
    </source>
</reference>